<organism evidence="1 2">
    <name type="scientific">Caldimonas brevitalea</name>
    <dbReference type="NCBI Taxonomy" id="413882"/>
    <lineage>
        <taxon>Bacteria</taxon>
        <taxon>Pseudomonadati</taxon>
        <taxon>Pseudomonadota</taxon>
        <taxon>Betaproteobacteria</taxon>
        <taxon>Burkholderiales</taxon>
        <taxon>Sphaerotilaceae</taxon>
        <taxon>Caldimonas</taxon>
    </lineage>
</organism>
<name>A0A0G3BBG8_9BURK</name>
<evidence type="ECO:0000313" key="2">
    <source>
        <dbReference type="Proteomes" id="UP000035352"/>
    </source>
</evidence>
<protein>
    <submittedName>
        <fullName evidence="1">Uncharacterized protein</fullName>
    </submittedName>
</protein>
<sequence length="146" mass="16178">MSLDPRVTRSLRRPAEAVAFRNAGPALAGGDAWLLLAVTRPSTQGRPTDYCGSGTETTLYLLRWSLRRRQLNQADELLVQSCLQSLVLQSDAADEQTALVYALQRPGPVVFAWQAHPLQGDKSRQLSIREGKMVLEPVAVQREVRP</sequence>
<dbReference type="KEGG" id="pbh:AAW51_0018"/>
<dbReference type="EMBL" id="CP011371">
    <property type="protein sequence ID" value="AKJ26709.1"/>
    <property type="molecule type" value="Genomic_DNA"/>
</dbReference>
<accession>A0A0G3BBG8</accession>
<proteinExistence type="predicted"/>
<dbReference type="AlphaFoldDB" id="A0A0G3BBG8"/>
<keyword evidence="2" id="KW-1185">Reference proteome</keyword>
<reference evidence="1 2" key="1">
    <citation type="submission" date="2015-05" db="EMBL/GenBank/DDBJ databases">
        <authorList>
            <person name="Tang B."/>
            <person name="Yu Y."/>
        </authorList>
    </citation>
    <scope>NUCLEOTIDE SEQUENCE [LARGE SCALE GENOMIC DNA]</scope>
    <source>
        <strain evidence="1 2">DSM 7029</strain>
    </source>
</reference>
<dbReference type="Proteomes" id="UP000035352">
    <property type="component" value="Chromosome"/>
</dbReference>
<evidence type="ECO:0000313" key="1">
    <source>
        <dbReference type="EMBL" id="AKJ26709.1"/>
    </source>
</evidence>
<gene>
    <name evidence="1" type="ORF">AAW51_0018</name>
</gene>